<dbReference type="Pfam" id="PF00930">
    <property type="entry name" value="DPPIV_N"/>
    <property type="match status" value="1"/>
</dbReference>
<name>A0ABW9KFN1_9BACT</name>
<dbReference type="Pfam" id="PF00326">
    <property type="entry name" value="Peptidase_S9"/>
    <property type="match status" value="1"/>
</dbReference>
<organism evidence="4 5">
    <name type="scientific">Terriglobus aquaticus</name>
    <dbReference type="NCBI Taxonomy" id="940139"/>
    <lineage>
        <taxon>Bacteria</taxon>
        <taxon>Pseudomonadati</taxon>
        <taxon>Acidobacteriota</taxon>
        <taxon>Terriglobia</taxon>
        <taxon>Terriglobales</taxon>
        <taxon>Acidobacteriaceae</taxon>
        <taxon>Terriglobus</taxon>
    </lineage>
</organism>
<reference evidence="4 5" key="1">
    <citation type="submission" date="2024-12" db="EMBL/GenBank/DDBJ databases">
        <authorList>
            <person name="Lee Y."/>
        </authorList>
    </citation>
    <scope>NUCLEOTIDE SEQUENCE [LARGE SCALE GENOMIC DNA]</scope>
    <source>
        <strain evidence="4 5">03SUJ4</strain>
    </source>
</reference>
<protein>
    <submittedName>
        <fullName evidence="4">S9 family peptidase</fullName>
    </submittedName>
</protein>
<feature type="signal peptide" evidence="1">
    <location>
        <begin position="1"/>
        <end position="26"/>
    </location>
</feature>
<dbReference type="InterPro" id="IPR050278">
    <property type="entry name" value="Serine_Prot_S9B/DPPIV"/>
</dbReference>
<dbReference type="Gene3D" id="2.140.10.30">
    <property type="entry name" value="Dipeptidylpeptidase IV, N-terminal domain"/>
    <property type="match status" value="1"/>
</dbReference>
<feature type="domain" description="Peptidase S9 prolyl oligopeptidase catalytic" evidence="2">
    <location>
        <begin position="570"/>
        <end position="765"/>
    </location>
</feature>
<dbReference type="InterPro" id="IPR001375">
    <property type="entry name" value="Peptidase_S9_cat"/>
</dbReference>
<comment type="caution">
    <text evidence="4">The sequence shown here is derived from an EMBL/GenBank/DDBJ whole genome shotgun (WGS) entry which is preliminary data.</text>
</comment>
<dbReference type="Gene3D" id="3.40.50.1820">
    <property type="entry name" value="alpha/beta hydrolase"/>
    <property type="match status" value="1"/>
</dbReference>
<dbReference type="PANTHER" id="PTHR11731">
    <property type="entry name" value="PROTEASE FAMILY S9B,C DIPEPTIDYL-PEPTIDASE IV-RELATED"/>
    <property type="match status" value="1"/>
</dbReference>
<feature type="domain" description="Dipeptidylpeptidase IV N-terminal" evidence="3">
    <location>
        <begin position="123"/>
        <end position="478"/>
    </location>
</feature>
<proteinExistence type="predicted"/>
<dbReference type="Proteomes" id="UP001634747">
    <property type="component" value="Unassembled WGS sequence"/>
</dbReference>
<dbReference type="SUPFAM" id="SSF53474">
    <property type="entry name" value="alpha/beta-Hydrolases"/>
    <property type="match status" value="1"/>
</dbReference>
<keyword evidence="5" id="KW-1185">Reference proteome</keyword>
<dbReference type="SUPFAM" id="SSF82171">
    <property type="entry name" value="DPP6 N-terminal domain-like"/>
    <property type="match status" value="1"/>
</dbReference>
<dbReference type="PANTHER" id="PTHR11731:SF118">
    <property type="entry name" value="BLR1971 PROTEIN"/>
    <property type="match status" value="1"/>
</dbReference>
<accession>A0ABW9KFN1</accession>
<keyword evidence="1" id="KW-0732">Signal</keyword>
<dbReference type="RefSeq" id="WP_263413964.1">
    <property type="nucleotide sequence ID" value="NZ_BAABBH010000001.1"/>
</dbReference>
<evidence type="ECO:0000313" key="4">
    <source>
        <dbReference type="EMBL" id="MFN2974472.1"/>
    </source>
</evidence>
<feature type="chain" id="PRO_5045499624" evidence="1">
    <location>
        <begin position="27"/>
        <end position="785"/>
    </location>
</feature>
<evidence type="ECO:0000259" key="3">
    <source>
        <dbReference type="Pfam" id="PF00930"/>
    </source>
</evidence>
<sequence>MPLFRLARLVCSLAVPAAFAVAAVHAQTGRVYTDADYTRAASQLVWATTPLVDHAVRGAQFLDHDRFWYLETTGGNTTVMLGDAAKGTRREAFDAARMATALQAAGVKVEAGKYVPDAFNISDDDKTARLSVQQRSFKCDLTTYTCTTELPGSTGLTRSGRRSAPAAVLSPDGKKAAFIRDWNLWVRDTATNAETQLTTDGVKDFGYATDNAGWTHSDRAVVLWSPDSKKIATFQQDQRQTGEMYTVSTNVGHPKLDAWKYPLVGDEHVTMIERVIIDVDTPKVTRLQMPPDQHRSTICDDVSCSGGWDDVQWATDAKTLAFVSTSRDHKDETVRIADVATGKVRDVFSEHAATFFESGYQSVNWRYLSDRNEFLWFSQRDNWGNLYLYDATTGKLKHRVTHGDWNVYDILQLDQKTGDMLLLGLGREPGEDPYYRKIYSTNLDGKNLKLLSPEDADHQATVSKDGRYIVDVYSTPHSAPVAVLRDREGKVIEELAHGDLSRLVAAGWIAPETFHVTAHDGKTQVYGLLFKPAHLDPSQKYPVINYIYPGPQGGSFGSHSFLPSRGDSNALAQLGFAVVEIEGMGNPQRSKSFHDTYLNDIGINAIPDQISGMKELATRYPWIDMERTGMWGHSGGGNATAAMMFRYPGFIKVGISESGNHENRNYEDDWDEKWVGLVHKNADGTTNYDSQANAQYAKNLTGKLMLAHGLMDDNVPVSNTLLVVDALEKANKDYDLVIFPHAHHGYGDMSLYMMRRRWDYFVTNLMRATPPHEFKISAPPPPPGM</sequence>
<evidence type="ECO:0000259" key="2">
    <source>
        <dbReference type="Pfam" id="PF00326"/>
    </source>
</evidence>
<gene>
    <name evidence="4" type="ORF">ACK2TP_01720</name>
</gene>
<evidence type="ECO:0000256" key="1">
    <source>
        <dbReference type="SAM" id="SignalP"/>
    </source>
</evidence>
<dbReference type="InterPro" id="IPR029058">
    <property type="entry name" value="AB_hydrolase_fold"/>
</dbReference>
<dbReference type="EMBL" id="JBJYXY010000001">
    <property type="protein sequence ID" value="MFN2974472.1"/>
    <property type="molecule type" value="Genomic_DNA"/>
</dbReference>
<evidence type="ECO:0000313" key="5">
    <source>
        <dbReference type="Proteomes" id="UP001634747"/>
    </source>
</evidence>
<dbReference type="InterPro" id="IPR002469">
    <property type="entry name" value="Peptidase_S9B_N"/>
</dbReference>